<evidence type="ECO:0000259" key="9">
    <source>
        <dbReference type="Pfam" id="PF00082"/>
    </source>
</evidence>
<proteinExistence type="inferred from homology"/>
<evidence type="ECO:0000256" key="1">
    <source>
        <dbReference type="ARBA" id="ARBA00011073"/>
    </source>
</evidence>
<comment type="similarity">
    <text evidence="1 6">Belongs to the peptidase S8 family.</text>
</comment>
<dbReference type="PROSITE" id="PS00138">
    <property type="entry name" value="SUBTILASE_SER"/>
    <property type="match status" value="1"/>
</dbReference>
<dbReference type="SUPFAM" id="SSF49785">
    <property type="entry name" value="Galactose-binding domain-like"/>
    <property type="match status" value="1"/>
</dbReference>
<dbReference type="GeneID" id="94837787"/>
<dbReference type="OrthoDB" id="509353at2759"/>
<keyword evidence="8" id="KW-0812">Transmembrane</keyword>
<dbReference type="InterPro" id="IPR023828">
    <property type="entry name" value="Peptidase_S8_Ser-AS"/>
</dbReference>
<keyword evidence="8" id="KW-0472">Membrane</keyword>
<comment type="caution">
    <text evidence="10">The sequence shown here is derived from an EMBL/GenBank/DDBJ whole genome shotgun (WGS) entry which is preliminary data.</text>
</comment>
<sequence length="1083" mass="120868">MPLCPVPSGYSLSHILPTNTLLNSGHPISSGWFLIQILSLLSTNQVKFYQSNYNLSFDTRYQIYTGCFEQYLNKNQYNFLSKDKNFLLTPIPKTGYANSYQHLFESNKEDPFKKASESASEKCLIQATQNWKPADPKIYFKKKSYSLFVANVSCSHFATDDRIKITLPYKGKKLNNRYLTGFLQTGSEEGVFENGSYVSPHPFYDLGIRGERQIIAVSDTGVDTLHNFFYDPQHEVVINKTLENHRKIHAYYSCADSTDVRNGHGTHVSGIALGEALDKDSGIALYNGVAPKAKLFFFDIGYSHDTSGLSGVYDEEEICNIMDREGVKINSNSWGYSPDFTTLYTTAEYDKFAYDHPEMLFVFAAGNAGGSSLHSNLFYFSIDSPSDSKNVLSIGSTNSTKLSEIDYRRNWKLVIDDKNEYDVTCETYSLNLWAATLDNPIRKFYQKPIKFYKESDANYDGSIVFVQDATCDLLTSIANKKASAIVISTVIDICPSYINIPVLYISTLPQEGTYATFVPTLLYPQMNNRMSRAWYSSVGPTITGRTKPDIVVPGQYIVSSAAGDPNDKNPRPATTNTLVSEMGTSMATPAAAGLASLLRQYFLDGFYPTRKASTKDSIQNISSSLIRAALVNSASPLNEAGFHSFSGPNILTGFGIPNMSTLFLKPLRIIPNGNLKPNEKHVYPLNIQHKNESIRVTMGYLDPPLSGLSITPLYADLDLHIVSPSGKLYTGNGYSNNRTEMMNTIERIIIPVNEVETGQYKIIVTANSYSDDFVDSINYSLVVNGPFDHFDYKTNPIYIPLYDSKQQCETTCLYGKCVNGRCVCDKLYHGFDCSSQIQEFELQKQYKLDLDPSDIKYFQIPLGFYDVNDQPTIAISSATSGTYFQFFFADFGFTSLSEPGIISAIGSGGGRIYYHPIALNGTDEYFRNLVLYFAVKVHSPTPDTVTFTLSVNNPRETPTPAMTNNYTPSESKIPTPSESQIYIPSESKISPQATSDSSEIKTTQEIETMVTKESNSSVDNNQKNESNQKSGLVITMFSMIIVFSAILVMVLVGFVIVIAFRKRRAPINDEKKNMDISYQDAML</sequence>
<dbReference type="InterPro" id="IPR000209">
    <property type="entry name" value="Peptidase_S8/S53_dom"/>
</dbReference>
<dbReference type="InterPro" id="IPR034058">
    <property type="entry name" value="TagA/B/C/D_pept_dom"/>
</dbReference>
<evidence type="ECO:0000256" key="5">
    <source>
        <dbReference type="PIRSR" id="PIRSR615500-1"/>
    </source>
</evidence>
<dbReference type="InterPro" id="IPR036852">
    <property type="entry name" value="Peptidase_S8/S53_dom_sf"/>
</dbReference>
<dbReference type="GO" id="GO:0006508">
    <property type="term" value="P:proteolysis"/>
    <property type="evidence" value="ECO:0007669"/>
    <property type="project" value="UniProtKB-KW"/>
</dbReference>
<dbReference type="VEuPathDB" id="TrichDB:TRFO_23318"/>
<reference evidence="10" key="1">
    <citation type="submission" date="2016-10" db="EMBL/GenBank/DDBJ databases">
        <authorList>
            <person name="Benchimol M."/>
            <person name="Almeida L.G."/>
            <person name="Vasconcelos A.T."/>
            <person name="Perreira-Neves A."/>
            <person name="Rosa I.A."/>
            <person name="Tasca T."/>
            <person name="Bogo M.R."/>
            <person name="de Souza W."/>
        </authorList>
    </citation>
    <scope>NUCLEOTIDE SEQUENCE [LARGE SCALE GENOMIC DNA]</scope>
    <source>
        <strain evidence="10">K</strain>
    </source>
</reference>
<dbReference type="PANTHER" id="PTHR43399:SF4">
    <property type="entry name" value="CELL WALL-ASSOCIATED PROTEASE"/>
    <property type="match status" value="1"/>
</dbReference>
<dbReference type="Gene3D" id="3.40.50.200">
    <property type="entry name" value="Peptidase S8/S53 domain"/>
    <property type="match status" value="2"/>
</dbReference>
<keyword evidence="3 6" id="KW-0378">Hydrolase</keyword>
<evidence type="ECO:0000256" key="4">
    <source>
        <dbReference type="ARBA" id="ARBA00022825"/>
    </source>
</evidence>
<dbReference type="InterPro" id="IPR008979">
    <property type="entry name" value="Galactose-bd-like_sf"/>
</dbReference>
<keyword evidence="8" id="KW-1133">Transmembrane helix</keyword>
<feature type="active site" description="Charge relay system" evidence="5 6">
    <location>
        <position position="264"/>
    </location>
</feature>
<dbReference type="InterPro" id="IPR015500">
    <property type="entry name" value="Peptidase_S8_subtilisin-rel"/>
</dbReference>
<dbReference type="PROSITE" id="PS51892">
    <property type="entry name" value="SUBTILASE"/>
    <property type="match status" value="1"/>
</dbReference>
<evidence type="ECO:0000256" key="8">
    <source>
        <dbReference type="SAM" id="Phobius"/>
    </source>
</evidence>
<evidence type="ECO:0000256" key="7">
    <source>
        <dbReference type="SAM" id="MobiDB-lite"/>
    </source>
</evidence>
<dbReference type="SUPFAM" id="SSF52743">
    <property type="entry name" value="Subtilisin-like"/>
    <property type="match status" value="1"/>
</dbReference>
<dbReference type="Gene3D" id="2.60.120.380">
    <property type="match status" value="1"/>
</dbReference>
<dbReference type="Proteomes" id="UP000179807">
    <property type="component" value="Unassembled WGS sequence"/>
</dbReference>
<evidence type="ECO:0000313" key="10">
    <source>
        <dbReference type="EMBL" id="OHT08238.1"/>
    </source>
</evidence>
<dbReference type="InterPro" id="IPR022398">
    <property type="entry name" value="Peptidase_S8_His-AS"/>
</dbReference>
<dbReference type="GO" id="GO:0004252">
    <property type="term" value="F:serine-type endopeptidase activity"/>
    <property type="evidence" value="ECO:0007669"/>
    <property type="project" value="UniProtKB-UniRule"/>
</dbReference>
<feature type="transmembrane region" description="Helical" evidence="8">
    <location>
        <begin position="1032"/>
        <end position="1060"/>
    </location>
</feature>
<gene>
    <name evidence="10" type="ORF">TRFO_23318</name>
</gene>
<dbReference type="EMBL" id="MLAK01000673">
    <property type="protein sequence ID" value="OHT08238.1"/>
    <property type="molecule type" value="Genomic_DNA"/>
</dbReference>
<accession>A0A1J4KF64</accession>
<feature type="active site" description="Charge relay system" evidence="5 6">
    <location>
        <position position="219"/>
    </location>
</feature>
<dbReference type="RefSeq" id="XP_068361374.1">
    <property type="nucleotide sequence ID" value="XM_068503083.1"/>
</dbReference>
<feature type="region of interest" description="Disordered" evidence="7">
    <location>
        <begin position="948"/>
        <end position="978"/>
    </location>
</feature>
<dbReference type="Pfam" id="PF00082">
    <property type="entry name" value="Peptidase_S8"/>
    <property type="match status" value="1"/>
</dbReference>
<keyword evidence="2 6" id="KW-0645">Protease</keyword>
<protein>
    <submittedName>
        <fullName evidence="10">Clan SB, family S8</fullName>
    </submittedName>
</protein>
<feature type="domain" description="Peptidase S8/S53" evidence="9">
    <location>
        <begin position="212"/>
        <end position="644"/>
    </location>
</feature>
<dbReference type="CDD" id="cd04842">
    <property type="entry name" value="Peptidases_S8_Kp43_protease"/>
    <property type="match status" value="1"/>
</dbReference>
<dbReference type="PRINTS" id="PR00723">
    <property type="entry name" value="SUBTILISIN"/>
</dbReference>
<evidence type="ECO:0000256" key="3">
    <source>
        <dbReference type="ARBA" id="ARBA00022801"/>
    </source>
</evidence>
<dbReference type="PROSITE" id="PS00137">
    <property type="entry name" value="SUBTILASE_HIS"/>
    <property type="match status" value="1"/>
</dbReference>
<evidence type="ECO:0000256" key="2">
    <source>
        <dbReference type="ARBA" id="ARBA00022670"/>
    </source>
</evidence>
<feature type="active site" description="Charge relay system" evidence="5 6">
    <location>
        <position position="585"/>
    </location>
</feature>
<keyword evidence="4 6" id="KW-0720">Serine protease</keyword>
<dbReference type="InterPro" id="IPR051048">
    <property type="entry name" value="Peptidase_S8/S53_subtilisin"/>
</dbReference>
<organism evidence="10 11">
    <name type="scientific">Tritrichomonas foetus</name>
    <dbReference type="NCBI Taxonomy" id="1144522"/>
    <lineage>
        <taxon>Eukaryota</taxon>
        <taxon>Metamonada</taxon>
        <taxon>Parabasalia</taxon>
        <taxon>Tritrichomonadida</taxon>
        <taxon>Tritrichomonadidae</taxon>
        <taxon>Tritrichomonas</taxon>
    </lineage>
</organism>
<evidence type="ECO:0000313" key="11">
    <source>
        <dbReference type="Proteomes" id="UP000179807"/>
    </source>
</evidence>
<keyword evidence="11" id="KW-1185">Reference proteome</keyword>
<evidence type="ECO:0000256" key="6">
    <source>
        <dbReference type="PROSITE-ProRule" id="PRU01240"/>
    </source>
</evidence>
<name>A0A1J4KF64_9EUKA</name>
<dbReference type="AlphaFoldDB" id="A0A1J4KF64"/>
<dbReference type="PANTHER" id="PTHR43399">
    <property type="entry name" value="SUBTILISIN-RELATED"/>
    <property type="match status" value="1"/>
</dbReference>